<protein>
    <recommendedName>
        <fullName evidence="6">Cell wall protein PhiA</fullName>
    </recommendedName>
</protein>
<dbReference type="EMBL" id="KV441472">
    <property type="protein sequence ID" value="OAG23672.1"/>
    <property type="molecule type" value="Genomic_DNA"/>
</dbReference>
<reference evidence="3" key="3">
    <citation type="journal article" date="2019" name="J. ISSAAS">
        <title>Genomics, evolutionary history and diagnostics of the Alternaria alternata species group including apple and Asian pear pathotypes.</title>
        <authorList>
            <person name="Armitage A.D."/>
            <person name="Cockerton H.M."/>
            <person name="Sreenivasaprasad S."/>
            <person name="Woodhall J."/>
            <person name="Lane C."/>
            <person name="Harrison R.J."/>
            <person name="Clarkson J.P."/>
        </authorList>
    </citation>
    <scope>NUCLEOTIDE SEQUENCE</scope>
    <source>
        <strain evidence="3">FERA 1177</strain>
    </source>
</reference>
<keyword evidence="4" id="KW-1185">Reference proteome</keyword>
<dbReference type="KEGG" id="aalt:CC77DRAFT_1017328"/>
<reference evidence="2 4" key="1">
    <citation type="submission" date="2016-05" db="EMBL/GenBank/DDBJ databases">
        <title>Comparative analysis of secretome profiles of manganese(II)-oxidizing ascomycete fungi.</title>
        <authorList>
            <consortium name="DOE Joint Genome Institute"/>
            <person name="Zeiner C.A."/>
            <person name="Purvine S.O."/>
            <person name="Zink E.M."/>
            <person name="Wu S."/>
            <person name="Pasa-Tolic L."/>
            <person name="Chaput D.L."/>
            <person name="Haridas S."/>
            <person name="Grigoriev I.V."/>
            <person name="Santelli C.M."/>
            <person name="Hansel C.M."/>
        </authorList>
    </citation>
    <scope>NUCLEOTIDE SEQUENCE [LARGE SCALE GENOMIC DNA]</scope>
    <source>
        <strain evidence="2 4">SRC1lrK2f</strain>
    </source>
</reference>
<gene>
    <name evidence="3" type="ORF">AA0117_g769</name>
    <name evidence="2" type="ORF">CC77DRAFT_1017328</name>
</gene>
<dbReference type="Proteomes" id="UP000291422">
    <property type="component" value="Unassembled WGS sequence"/>
</dbReference>
<dbReference type="EMBL" id="PDXD01000001">
    <property type="protein sequence ID" value="RYN84602.1"/>
    <property type="molecule type" value="Genomic_DNA"/>
</dbReference>
<proteinExistence type="predicted"/>
<feature type="chain" id="PRO_5040569796" description="Cell wall protein PhiA" evidence="1">
    <location>
        <begin position="19"/>
        <end position="193"/>
    </location>
</feature>
<dbReference type="VEuPathDB" id="FungiDB:CC77DRAFT_1017328"/>
<evidence type="ECO:0008006" key="6">
    <source>
        <dbReference type="Google" id="ProtNLM"/>
    </source>
</evidence>
<evidence type="ECO:0000256" key="1">
    <source>
        <dbReference type="SAM" id="SignalP"/>
    </source>
</evidence>
<keyword evidence="1" id="KW-0732">Signal</keyword>
<reference evidence="5" key="2">
    <citation type="journal article" date="2019" name="bioRxiv">
        <title>Genomics, evolutionary history and diagnostics of the Alternaria alternata species group including apple and Asian pear pathotypes.</title>
        <authorList>
            <person name="Armitage A.D."/>
            <person name="Cockerton H.M."/>
            <person name="Sreenivasaprasad S."/>
            <person name="Woodhall J.W."/>
            <person name="Lane C.R."/>
            <person name="Harrison R.J."/>
            <person name="Clarkson J.P."/>
        </authorList>
    </citation>
    <scope>NUCLEOTIDE SEQUENCE [LARGE SCALE GENOMIC DNA]</scope>
    <source>
        <strain evidence="5">FERA 1177</strain>
    </source>
</reference>
<sequence>MKFTTAAVIASAAGLATALPTDSKIKDGDVFTIQTIRSGTADLQYNTIQAVQNSLVINAGQQNASCGPEPHNYASFQLNNGTLYLYTANPPQQMFVDRSGMGQGVIQYTTGVQDMVKNGERRTFAINDDGHLVFKDQTGQEIGFQACKPSLNGGYSVWLDGVTNPAGADECLGFAARAIKEENPVKCSYTTYP</sequence>
<feature type="signal peptide" evidence="1">
    <location>
        <begin position="1"/>
        <end position="18"/>
    </location>
</feature>
<dbReference type="RefSeq" id="XP_018389093.1">
    <property type="nucleotide sequence ID" value="XM_018524388.1"/>
</dbReference>
<dbReference type="AlphaFoldDB" id="A0A177DXF6"/>
<accession>A0A177DXF6</accession>
<evidence type="ECO:0000313" key="5">
    <source>
        <dbReference type="Proteomes" id="UP000291422"/>
    </source>
</evidence>
<dbReference type="Proteomes" id="UP000077248">
    <property type="component" value="Unassembled WGS sequence"/>
</dbReference>
<organism evidence="2 4">
    <name type="scientific">Alternaria alternata</name>
    <name type="common">Alternaria rot fungus</name>
    <name type="synonym">Torula alternata</name>
    <dbReference type="NCBI Taxonomy" id="5599"/>
    <lineage>
        <taxon>Eukaryota</taxon>
        <taxon>Fungi</taxon>
        <taxon>Dikarya</taxon>
        <taxon>Ascomycota</taxon>
        <taxon>Pezizomycotina</taxon>
        <taxon>Dothideomycetes</taxon>
        <taxon>Pleosporomycetidae</taxon>
        <taxon>Pleosporales</taxon>
        <taxon>Pleosporineae</taxon>
        <taxon>Pleosporaceae</taxon>
        <taxon>Alternaria</taxon>
        <taxon>Alternaria sect. Alternaria</taxon>
        <taxon>Alternaria alternata complex</taxon>
    </lineage>
</organism>
<evidence type="ECO:0000313" key="4">
    <source>
        <dbReference type="Proteomes" id="UP000077248"/>
    </source>
</evidence>
<dbReference type="OMA" id="ELWLYSV"/>
<evidence type="ECO:0000313" key="3">
    <source>
        <dbReference type="EMBL" id="RYN84602.1"/>
    </source>
</evidence>
<evidence type="ECO:0000313" key="2">
    <source>
        <dbReference type="EMBL" id="OAG23672.1"/>
    </source>
</evidence>
<dbReference type="GeneID" id="29109982"/>
<name>A0A177DXF6_ALTAL</name>